<organism evidence="1">
    <name type="scientific">marine sediment metagenome</name>
    <dbReference type="NCBI Taxonomy" id="412755"/>
    <lineage>
        <taxon>unclassified sequences</taxon>
        <taxon>metagenomes</taxon>
        <taxon>ecological metagenomes</taxon>
    </lineage>
</organism>
<dbReference type="EMBL" id="BARV01007032">
    <property type="protein sequence ID" value="GAI18290.1"/>
    <property type="molecule type" value="Genomic_DNA"/>
</dbReference>
<name>X1MUA2_9ZZZZ</name>
<gene>
    <name evidence="1" type="ORF">S06H3_14381</name>
</gene>
<reference evidence="1" key="1">
    <citation type="journal article" date="2014" name="Front. Microbiol.">
        <title>High frequency of phylogenetically diverse reductive dehalogenase-homologous genes in deep subseafloor sedimentary metagenomes.</title>
        <authorList>
            <person name="Kawai M."/>
            <person name="Futagami T."/>
            <person name="Toyoda A."/>
            <person name="Takaki Y."/>
            <person name="Nishi S."/>
            <person name="Hori S."/>
            <person name="Arai W."/>
            <person name="Tsubouchi T."/>
            <person name="Morono Y."/>
            <person name="Uchiyama I."/>
            <person name="Ito T."/>
            <person name="Fujiyama A."/>
            <person name="Inagaki F."/>
            <person name="Takami H."/>
        </authorList>
    </citation>
    <scope>NUCLEOTIDE SEQUENCE</scope>
    <source>
        <strain evidence="1">Expedition CK06-06</strain>
    </source>
</reference>
<comment type="caution">
    <text evidence="1">The sequence shown here is derived from an EMBL/GenBank/DDBJ whole genome shotgun (WGS) entry which is preliminary data.</text>
</comment>
<accession>X1MUA2</accession>
<evidence type="ECO:0008006" key="2">
    <source>
        <dbReference type="Google" id="ProtNLM"/>
    </source>
</evidence>
<protein>
    <recommendedName>
        <fullName evidence="2">Tyr recombinase domain-containing protein</fullName>
    </recommendedName>
</protein>
<dbReference type="AlphaFoldDB" id="X1MUA2"/>
<evidence type="ECO:0000313" key="1">
    <source>
        <dbReference type="EMBL" id="GAI18290.1"/>
    </source>
</evidence>
<sequence length="273" mass="31794">MSDENFPTVKDIRQRIDDMDTARKNGILYRNALRFIYLTASVVSEITGKRAPIGRDAYRTNIFGESAVLFKIKTAKRKGQTRSVAIPWDYDAWAEPLYNWFSIHEDSPPFSALTMRSFQREAGIVFKGFMWPIDEYQKAVKFNINDIVIIDERINGNGSTSYLIEFPSRERRWTDDPSAQTTTIVQERHWRPFTLQSLRQLRLWELLNVYNFSDDQIRSYTGLLGGLHDIRIPSTTSDDHSPSTQNNEKEIDILTASASYYFKNLLTRRSDQR</sequence>
<proteinExistence type="predicted"/>